<dbReference type="Proteomes" id="UP001451303">
    <property type="component" value="Unassembled WGS sequence"/>
</dbReference>
<reference evidence="1 2" key="1">
    <citation type="submission" date="2023-09" db="EMBL/GenBank/DDBJ databases">
        <title>Multi-omics analysis of a traditional fermented food reveals byproduct-associated fungal strains for waste-to-food upcycling.</title>
        <authorList>
            <consortium name="Lawrence Berkeley National Laboratory"/>
            <person name="Rekdal V.M."/>
            <person name="Villalobos-Escobedo J.M."/>
            <person name="Rodriguez-Valeron N."/>
            <person name="Garcia M.O."/>
            <person name="Vasquez D.P."/>
            <person name="Damayanti I."/>
            <person name="Sorensen P.M."/>
            <person name="Baidoo E.E."/>
            <person name="De Carvalho A.C."/>
            <person name="Riley R."/>
            <person name="Lipzen A."/>
            <person name="He G."/>
            <person name="Yan M."/>
            <person name="Haridas S."/>
            <person name="Daum C."/>
            <person name="Yoshinaga Y."/>
            <person name="Ng V."/>
            <person name="Grigoriev I.V."/>
            <person name="Munk R."/>
            <person name="Nuraida L."/>
            <person name="Wijaya C.H."/>
            <person name="Morales P.-C."/>
            <person name="Keasling J.D."/>
        </authorList>
    </citation>
    <scope>NUCLEOTIDE SEQUENCE [LARGE SCALE GENOMIC DNA]</scope>
    <source>
        <strain evidence="1 2">FGSC 2613</strain>
    </source>
</reference>
<protein>
    <submittedName>
        <fullName evidence="1">Uncharacterized protein</fullName>
    </submittedName>
</protein>
<dbReference type="EMBL" id="JAVLET010000004">
    <property type="protein sequence ID" value="KAL0471123.1"/>
    <property type="molecule type" value="Genomic_DNA"/>
</dbReference>
<keyword evidence="2" id="KW-1185">Reference proteome</keyword>
<sequence length="70" mass="7745">MVPETAWFSSVRASKLNGGTLRHAMLTSQSASRYDGRITRGAPCRYTPLHGFERLAWYSQAASQATKALQ</sequence>
<accession>A0ABR3DGW8</accession>
<name>A0ABR3DGW8_NEUIN</name>
<proteinExistence type="predicted"/>
<evidence type="ECO:0000313" key="2">
    <source>
        <dbReference type="Proteomes" id="UP001451303"/>
    </source>
</evidence>
<organism evidence="1 2">
    <name type="scientific">Neurospora intermedia</name>
    <dbReference type="NCBI Taxonomy" id="5142"/>
    <lineage>
        <taxon>Eukaryota</taxon>
        <taxon>Fungi</taxon>
        <taxon>Dikarya</taxon>
        <taxon>Ascomycota</taxon>
        <taxon>Pezizomycotina</taxon>
        <taxon>Sordariomycetes</taxon>
        <taxon>Sordariomycetidae</taxon>
        <taxon>Sordariales</taxon>
        <taxon>Sordariaceae</taxon>
        <taxon>Neurospora</taxon>
    </lineage>
</organism>
<evidence type="ECO:0000313" key="1">
    <source>
        <dbReference type="EMBL" id="KAL0471123.1"/>
    </source>
</evidence>
<gene>
    <name evidence="1" type="ORF">QR685DRAFT_442616</name>
</gene>
<comment type="caution">
    <text evidence="1">The sequence shown here is derived from an EMBL/GenBank/DDBJ whole genome shotgun (WGS) entry which is preliminary data.</text>
</comment>